<dbReference type="SUPFAM" id="SSF56059">
    <property type="entry name" value="Glutathione synthetase ATP-binding domain-like"/>
    <property type="match status" value="1"/>
</dbReference>
<keyword evidence="5" id="KW-0460">Magnesium</keyword>
<dbReference type="GO" id="GO:0046872">
    <property type="term" value="F:metal ion binding"/>
    <property type="evidence" value="ECO:0007669"/>
    <property type="project" value="UniProtKB-KW"/>
</dbReference>
<keyword evidence="3" id="KW-0547">Nucleotide-binding</keyword>
<evidence type="ECO:0000313" key="8">
    <source>
        <dbReference type="Proteomes" id="UP000307968"/>
    </source>
</evidence>
<dbReference type="Pfam" id="PF03738">
    <property type="entry name" value="GSP_synth"/>
    <property type="match status" value="1"/>
</dbReference>
<evidence type="ECO:0000256" key="2">
    <source>
        <dbReference type="ARBA" id="ARBA00022723"/>
    </source>
</evidence>
<gene>
    <name evidence="7" type="ORF">NCTC12971_00428</name>
</gene>
<keyword evidence="2" id="KW-0479">Metal-binding</keyword>
<organism evidence="7 8">
    <name type="scientific">Serratia rubidaea</name>
    <name type="common">Serratia marinorubra</name>
    <dbReference type="NCBI Taxonomy" id="61652"/>
    <lineage>
        <taxon>Bacteria</taxon>
        <taxon>Pseudomonadati</taxon>
        <taxon>Pseudomonadota</taxon>
        <taxon>Gammaproteobacteria</taxon>
        <taxon>Enterobacterales</taxon>
        <taxon>Yersiniaceae</taxon>
        <taxon>Serratia</taxon>
    </lineage>
</organism>
<dbReference type="Proteomes" id="UP000307968">
    <property type="component" value="Chromosome"/>
</dbReference>
<keyword evidence="1" id="KW-0436">Ligase</keyword>
<evidence type="ECO:0000259" key="6">
    <source>
        <dbReference type="Pfam" id="PF03738"/>
    </source>
</evidence>
<name>A0A4U9H939_SERRU</name>
<feature type="domain" description="Glutathionylspermidine synthase pre-ATP-grasp-like" evidence="6">
    <location>
        <begin position="19"/>
        <end position="57"/>
    </location>
</feature>
<keyword evidence="4" id="KW-0067">ATP-binding</keyword>
<evidence type="ECO:0000256" key="5">
    <source>
        <dbReference type="ARBA" id="ARBA00022842"/>
    </source>
</evidence>
<dbReference type="InterPro" id="IPR005494">
    <property type="entry name" value="GSPS_pre-ATP-grasp-like_dom"/>
</dbReference>
<protein>
    <submittedName>
        <fullName evidence="7">Glutathionylspermidine synthase</fullName>
    </submittedName>
</protein>
<accession>A0A4U9H939</accession>
<evidence type="ECO:0000256" key="4">
    <source>
        <dbReference type="ARBA" id="ARBA00022840"/>
    </source>
</evidence>
<proteinExistence type="predicted"/>
<dbReference type="GO" id="GO:0005524">
    <property type="term" value="F:ATP binding"/>
    <property type="evidence" value="ECO:0007669"/>
    <property type="project" value="UniProtKB-KW"/>
</dbReference>
<dbReference type="GO" id="GO:0016874">
    <property type="term" value="F:ligase activity"/>
    <property type="evidence" value="ECO:0007669"/>
    <property type="project" value="UniProtKB-KW"/>
</dbReference>
<evidence type="ECO:0000256" key="1">
    <source>
        <dbReference type="ARBA" id="ARBA00022598"/>
    </source>
</evidence>
<dbReference type="AlphaFoldDB" id="A0A4U9H939"/>
<evidence type="ECO:0000313" key="7">
    <source>
        <dbReference type="EMBL" id="VTP59974.1"/>
    </source>
</evidence>
<sequence length="58" mass="6663">MRKKRRFGRLVRRCRALAMDYTLIGSWLVGDRAAGIGLREDNSPITKDSSRFVPHFIA</sequence>
<reference evidence="7 8" key="1">
    <citation type="submission" date="2019-05" db="EMBL/GenBank/DDBJ databases">
        <authorList>
            <consortium name="Pathogen Informatics"/>
        </authorList>
    </citation>
    <scope>NUCLEOTIDE SEQUENCE [LARGE SCALE GENOMIC DNA]</scope>
    <source>
        <strain evidence="7 8">NCTC12971</strain>
    </source>
</reference>
<dbReference type="EMBL" id="LR590463">
    <property type="protein sequence ID" value="VTP59974.1"/>
    <property type="molecule type" value="Genomic_DNA"/>
</dbReference>
<evidence type="ECO:0000256" key="3">
    <source>
        <dbReference type="ARBA" id="ARBA00022741"/>
    </source>
</evidence>